<evidence type="ECO:0000256" key="17">
    <source>
        <dbReference type="SAM" id="SignalP"/>
    </source>
</evidence>
<keyword evidence="11 16" id="KW-0472">Membrane</keyword>
<dbReference type="Pfam" id="PF17205">
    <property type="entry name" value="PSI_integrin"/>
    <property type="match status" value="1"/>
</dbReference>
<proteinExistence type="inferred from homology"/>
<dbReference type="Gene3D" id="3.30.1680.10">
    <property type="entry name" value="ligand-binding face of the semaphorins, domain 2"/>
    <property type="match status" value="1"/>
</dbReference>
<dbReference type="InterPro" id="IPR033760">
    <property type="entry name" value="Integrin_beta_N"/>
</dbReference>
<dbReference type="SUPFAM" id="SSF69687">
    <property type="entry name" value="Integrin beta tail domain"/>
    <property type="match status" value="1"/>
</dbReference>
<dbReference type="FunFam" id="3.40.50.410:FF:000002">
    <property type="entry name" value="Integrin beta"/>
    <property type="match status" value="1"/>
</dbReference>
<evidence type="ECO:0000256" key="14">
    <source>
        <dbReference type="RuleBase" id="RU000633"/>
    </source>
</evidence>
<evidence type="ECO:0000256" key="4">
    <source>
        <dbReference type="ARBA" id="ARBA00022536"/>
    </source>
</evidence>
<feature type="region of interest" description="Disordered" evidence="15">
    <location>
        <begin position="869"/>
        <end position="895"/>
    </location>
</feature>
<feature type="domain" description="Integrin beta subunit tail" evidence="19">
    <location>
        <begin position="573"/>
        <end position="653"/>
    </location>
</feature>
<evidence type="ECO:0000256" key="8">
    <source>
        <dbReference type="ARBA" id="ARBA00022889"/>
    </source>
</evidence>
<dbReference type="GO" id="GO:0098609">
    <property type="term" value="P:cell-cell adhesion"/>
    <property type="evidence" value="ECO:0007669"/>
    <property type="project" value="TreeGrafter"/>
</dbReference>
<comment type="similarity">
    <text evidence="2 14">Belongs to the integrin beta chain family.</text>
</comment>
<evidence type="ECO:0000256" key="6">
    <source>
        <dbReference type="ARBA" id="ARBA00022729"/>
    </source>
</evidence>
<keyword evidence="21" id="KW-1185">Reference proteome</keyword>
<feature type="transmembrane region" description="Helical" evidence="16">
    <location>
        <begin position="665"/>
        <end position="687"/>
    </location>
</feature>
<evidence type="ECO:0000259" key="18">
    <source>
        <dbReference type="SMART" id="SM00187"/>
    </source>
</evidence>
<comment type="subcellular location">
    <subcellularLocation>
        <location evidence="1 14">Cell membrane</location>
        <topology evidence="1 14">Single-pass type I membrane protein</topology>
    </subcellularLocation>
</comment>
<dbReference type="InterPro" id="IPR057073">
    <property type="entry name" value="EGF_integrin_2"/>
</dbReference>
<keyword evidence="9 16" id="KW-1133">Transmembrane helix</keyword>
<dbReference type="Gene3D" id="2.10.25.10">
    <property type="entry name" value="Laminin"/>
    <property type="match status" value="2"/>
</dbReference>
<dbReference type="SMART" id="SM00187">
    <property type="entry name" value="INB"/>
    <property type="match status" value="1"/>
</dbReference>
<dbReference type="Proteomes" id="UP000230750">
    <property type="component" value="Unassembled WGS sequence"/>
</dbReference>
<dbReference type="SMART" id="SM01242">
    <property type="entry name" value="Integrin_B_tail"/>
    <property type="match status" value="1"/>
</dbReference>
<dbReference type="Gene3D" id="1.20.5.100">
    <property type="entry name" value="Cytochrome c1, transmembrane anchor, C-terminal"/>
    <property type="match status" value="1"/>
</dbReference>
<feature type="signal peptide" evidence="17">
    <location>
        <begin position="1"/>
        <end position="30"/>
    </location>
</feature>
<dbReference type="GO" id="GO:0007160">
    <property type="term" value="P:cell-matrix adhesion"/>
    <property type="evidence" value="ECO:0007669"/>
    <property type="project" value="TreeGrafter"/>
</dbReference>
<dbReference type="SUPFAM" id="SSF103575">
    <property type="entry name" value="Plexin repeat"/>
    <property type="match status" value="1"/>
</dbReference>
<keyword evidence="6 17" id="KW-0732">Signal</keyword>
<evidence type="ECO:0000256" key="1">
    <source>
        <dbReference type="ARBA" id="ARBA00004251"/>
    </source>
</evidence>
<dbReference type="GO" id="GO:0009986">
    <property type="term" value="C:cell surface"/>
    <property type="evidence" value="ECO:0007669"/>
    <property type="project" value="TreeGrafter"/>
</dbReference>
<dbReference type="GO" id="GO:0016477">
    <property type="term" value="P:cell migration"/>
    <property type="evidence" value="ECO:0007669"/>
    <property type="project" value="TreeGrafter"/>
</dbReference>
<dbReference type="OrthoDB" id="410592at2759"/>
<dbReference type="GO" id="GO:0008305">
    <property type="term" value="C:integrin complex"/>
    <property type="evidence" value="ECO:0007669"/>
    <property type="project" value="TreeGrafter"/>
</dbReference>
<dbReference type="SUPFAM" id="SSF69179">
    <property type="entry name" value="Integrin domains"/>
    <property type="match status" value="1"/>
</dbReference>
<dbReference type="InterPro" id="IPR002369">
    <property type="entry name" value="Integrin_bsu_VWA"/>
</dbReference>
<dbReference type="InterPro" id="IPR036465">
    <property type="entry name" value="vWFA_dom_sf"/>
</dbReference>
<evidence type="ECO:0000256" key="12">
    <source>
        <dbReference type="ARBA" id="ARBA00023157"/>
    </source>
</evidence>
<dbReference type="Pfam" id="PF23105">
    <property type="entry name" value="EGF_integrin"/>
    <property type="match status" value="1"/>
</dbReference>
<dbReference type="GO" id="GO:0005178">
    <property type="term" value="F:integrin binding"/>
    <property type="evidence" value="ECO:0007669"/>
    <property type="project" value="TreeGrafter"/>
</dbReference>
<evidence type="ECO:0000259" key="19">
    <source>
        <dbReference type="SMART" id="SM01242"/>
    </source>
</evidence>
<keyword evidence="7" id="KW-0677">Repeat</keyword>
<keyword evidence="5 14" id="KW-0812">Transmembrane</keyword>
<dbReference type="EMBL" id="MRZV01000460">
    <property type="protein sequence ID" value="PIK49549.1"/>
    <property type="molecule type" value="Genomic_DNA"/>
</dbReference>
<name>A0A2G8KNF8_STIJA</name>
<accession>A0A2G8KNF8</accession>
<dbReference type="Pfam" id="PF07965">
    <property type="entry name" value="Integrin_B_tail"/>
    <property type="match status" value="1"/>
</dbReference>
<evidence type="ECO:0000256" key="2">
    <source>
        <dbReference type="ARBA" id="ARBA00007449"/>
    </source>
</evidence>
<organism evidence="20 21">
    <name type="scientific">Stichopus japonicus</name>
    <name type="common">Sea cucumber</name>
    <dbReference type="NCBI Taxonomy" id="307972"/>
    <lineage>
        <taxon>Eukaryota</taxon>
        <taxon>Metazoa</taxon>
        <taxon>Echinodermata</taxon>
        <taxon>Eleutherozoa</taxon>
        <taxon>Echinozoa</taxon>
        <taxon>Holothuroidea</taxon>
        <taxon>Aspidochirotacea</taxon>
        <taxon>Aspidochirotida</taxon>
        <taxon>Stichopodidae</taxon>
        <taxon>Apostichopus</taxon>
    </lineage>
</organism>
<dbReference type="PRINTS" id="PR01186">
    <property type="entry name" value="INTEGRINB"/>
</dbReference>
<dbReference type="GO" id="GO:0007229">
    <property type="term" value="P:integrin-mediated signaling pathway"/>
    <property type="evidence" value="ECO:0007669"/>
    <property type="project" value="UniProtKB-KW"/>
</dbReference>
<evidence type="ECO:0000256" key="16">
    <source>
        <dbReference type="SAM" id="Phobius"/>
    </source>
</evidence>
<dbReference type="Gene3D" id="4.10.1240.30">
    <property type="match status" value="1"/>
</dbReference>
<keyword evidence="3" id="KW-1003">Cell membrane</keyword>
<evidence type="ECO:0000256" key="5">
    <source>
        <dbReference type="ARBA" id="ARBA00022692"/>
    </source>
</evidence>
<keyword evidence="13" id="KW-0325">Glycoprotein</keyword>
<keyword evidence="10 14" id="KW-0401">Integrin</keyword>
<evidence type="ECO:0000256" key="11">
    <source>
        <dbReference type="ARBA" id="ARBA00023136"/>
    </source>
</evidence>
<evidence type="ECO:0000256" key="7">
    <source>
        <dbReference type="ARBA" id="ARBA00022737"/>
    </source>
</evidence>
<feature type="domain" description="Integrin beta subunit VWA" evidence="18">
    <location>
        <begin position="45"/>
        <end position="428"/>
    </location>
</feature>
<feature type="chain" id="PRO_5013681353" description="Integrin beta" evidence="17">
    <location>
        <begin position="31"/>
        <end position="906"/>
    </location>
</feature>
<evidence type="ECO:0000256" key="13">
    <source>
        <dbReference type="ARBA" id="ARBA00023180"/>
    </source>
</evidence>
<dbReference type="GO" id="GO:0033627">
    <property type="term" value="P:cell adhesion mediated by integrin"/>
    <property type="evidence" value="ECO:0007669"/>
    <property type="project" value="TreeGrafter"/>
</dbReference>
<dbReference type="Gene3D" id="2.60.40.1510">
    <property type="entry name" value="ntegrin, alpha v. Chain A, domain 3"/>
    <property type="match status" value="1"/>
</dbReference>
<keyword evidence="12" id="KW-1015">Disulfide bond</keyword>
<dbReference type="SUPFAM" id="SSF53300">
    <property type="entry name" value="vWA-like"/>
    <property type="match status" value="1"/>
</dbReference>
<dbReference type="InterPro" id="IPR036349">
    <property type="entry name" value="Integrin_bsu_tail_dom_sf"/>
</dbReference>
<evidence type="ECO:0000313" key="20">
    <source>
        <dbReference type="EMBL" id="PIK49549.1"/>
    </source>
</evidence>
<dbReference type="STRING" id="307972.A0A2G8KNF8"/>
<comment type="caution">
    <text evidence="20">The sequence shown here is derived from an EMBL/GenBank/DDBJ whole genome shotgun (WGS) entry which is preliminary data.</text>
</comment>
<feature type="transmembrane region" description="Helical" evidence="16">
    <location>
        <begin position="782"/>
        <end position="802"/>
    </location>
</feature>
<dbReference type="PANTHER" id="PTHR10082:SF60">
    <property type="entry name" value="INTEGRIN BETA-PS"/>
    <property type="match status" value="1"/>
</dbReference>
<dbReference type="Pfam" id="PF00362">
    <property type="entry name" value="Integrin_beta"/>
    <property type="match status" value="1"/>
</dbReference>
<dbReference type="InterPro" id="IPR015812">
    <property type="entry name" value="Integrin_bsu"/>
</dbReference>
<evidence type="ECO:0000313" key="21">
    <source>
        <dbReference type="Proteomes" id="UP000230750"/>
    </source>
</evidence>
<sequence>MKKVGSMKNRNNVLLVLCILFCSYFYVAISDGTGGGQEECINAATCGDCLQKNPMCAWCETNDYSDTGKSRCDTEDNLLTLGCLNYTMPLTEIIKLEDEELSDAEGHNEAIQVQPQRVSLKIRSGDTHTLRMKVRQAEDYPVDLYYVMDLSRSMQDDLEKLKVLGKIIAEEMGTITSNFRLGFGVFVDKTVLPYISTVPRKINEPCPGCEAPYSFRNVLPLDNRTDLFAKKVNQTKISGNLDTPEGSLDALMQATVCKGEIGWRERARHLIVYTSDASFHIAGDGRLGGIVTPSDGKCHLNVDGEYDDAHLYNLTELIEGSNVGTLLRDSSNIVDIIKNNYEKITQRVQIVDTAPAGLDLSYSSRCAQGGEFEDGNTCTGLRLGETVEFDVAITARDCLGGSKNTSFEIQPIGFEEALTVEVEVICECDCEEVAIEGDDVCTFGNGSLICGECMCKDGRYGKKCECSGDVIGNEEDENESGCRPANATHVCFGRGECVCGECVVIHDQTLEKSFRVPTANAIISHVLGTKESYVELICNALGNCTCGECRCDPNSRFQGARCDECATCSEDQCFFHQACLQCKAFNAGRLTKEQCDMCLIEIQEVETLPYVENSKNCSFVDDTDNCSINFAYQTSDDRQKITIFYEKIPICARSMTGSLIEGQNLLILIGGIVLSIVLIGVVLALIYRLWTYIQDRKEYAQWVKDQQDANWEKLSHISPDCNNGEGTKTKNGTPLMYVSIRLVCGSPPSVYVSLPGESGLSGVDFEHAQYLELTSTEKCLRYLFVTNPLSFRFISFSCVLFVLYAFGILYFSVRLWLLLLLTGSLTDKERMKRRSTVPTVYSTDANVEITEMQKNIELTMNRLVTDVTRKKRKNSGQESITDGHRTEMQRTSTLSTPSVPRLILLL</sequence>
<dbReference type="AlphaFoldDB" id="A0A2G8KNF8"/>
<dbReference type="PANTHER" id="PTHR10082">
    <property type="entry name" value="INTEGRIN BETA SUBUNIT"/>
    <property type="match status" value="1"/>
</dbReference>
<dbReference type="InterPro" id="IPR032695">
    <property type="entry name" value="Integrin_dom_sf"/>
</dbReference>
<dbReference type="Gene3D" id="3.40.50.410">
    <property type="entry name" value="von Willebrand factor, type A domain"/>
    <property type="match status" value="1"/>
</dbReference>
<dbReference type="InterPro" id="IPR012896">
    <property type="entry name" value="Integrin_bsu_tail"/>
</dbReference>
<gene>
    <name evidence="20" type="ORF">BSL78_13567</name>
</gene>
<dbReference type="GO" id="GO:0005925">
    <property type="term" value="C:focal adhesion"/>
    <property type="evidence" value="ECO:0007669"/>
    <property type="project" value="TreeGrafter"/>
</dbReference>
<evidence type="ECO:0000256" key="9">
    <source>
        <dbReference type="ARBA" id="ARBA00022989"/>
    </source>
</evidence>
<reference evidence="20 21" key="1">
    <citation type="journal article" date="2017" name="PLoS Biol.">
        <title>The sea cucumber genome provides insights into morphological evolution and visceral regeneration.</title>
        <authorList>
            <person name="Zhang X."/>
            <person name="Sun L."/>
            <person name="Yuan J."/>
            <person name="Sun Y."/>
            <person name="Gao Y."/>
            <person name="Zhang L."/>
            <person name="Li S."/>
            <person name="Dai H."/>
            <person name="Hamel J.F."/>
            <person name="Liu C."/>
            <person name="Yu Y."/>
            <person name="Liu S."/>
            <person name="Lin W."/>
            <person name="Guo K."/>
            <person name="Jin S."/>
            <person name="Xu P."/>
            <person name="Storey K.B."/>
            <person name="Huan P."/>
            <person name="Zhang T."/>
            <person name="Zhou Y."/>
            <person name="Zhang J."/>
            <person name="Lin C."/>
            <person name="Li X."/>
            <person name="Xing L."/>
            <person name="Huo D."/>
            <person name="Sun M."/>
            <person name="Wang L."/>
            <person name="Mercier A."/>
            <person name="Li F."/>
            <person name="Yang H."/>
            <person name="Xiang J."/>
        </authorList>
    </citation>
    <scope>NUCLEOTIDE SEQUENCE [LARGE SCALE GENOMIC DNA]</scope>
    <source>
        <strain evidence="20">Shaxun</strain>
        <tissue evidence="20">Muscle</tissue>
    </source>
</reference>
<keyword evidence="4" id="KW-0245">EGF-like domain</keyword>
<keyword evidence="8 14" id="KW-0130">Cell adhesion</keyword>
<evidence type="ECO:0000256" key="10">
    <source>
        <dbReference type="ARBA" id="ARBA00023037"/>
    </source>
</evidence>
<protein>
    <recommendedName>
        <fullName evidence="14">Integrin beta</fullName>
    </recommendedName>
</protein>
<evidence type="ECO:0000256" key="3">
    <source>
        <dbReference type="ARBA" id="ARBA00022475"/>
    </source>
</evidence>
<evidence type="ECO:0000256" key="15">
    <source>
        <dbReference type="SAM" id="MobiDB-lite"/>
    </source>
</evidence>